<reference evidence="6 7" key="1">
    <citation type="submission" date="2018-06" db="EMBL/GenBank/DDBJ databases">
        <title>Extensive metabolic versatility and redundancy in microbially diverse, dynamic hydrothermal sediments.</title>
        <authorList>
            <person name="Dombrowski N."/>
            <person name="Teske A."/>
            <person name="Baker B.J."/>
        </authorList>
    </citation>
    <scope>NUCLEOTIDE SEQUENCE [LARGE SCALE GENOMIC DNA]</scope>
    <source>
        <strain evidence="6">B36_G15</strain>
    </source>
</reference>
<feature type="transmembrane region" description="Helical" evidence="5">
    <location>
        <begin position="240"/>
        <end position="256"/>
    </location>
</feature>
<evidence type="ECO:0000313" key="6">
    <source>
        <dbReference type="EMBL" id="RKX69162.1"/>
    </source>
</evidence>
<feature type="transmembrane region" description="Helical" evidence="5">
    <location>
        <begin position="118"/>
        <end position="136"/>
    </location>
</feature>
<proteinExistence type="predicted"/>
<feature type="transmembrane region" description="Helical" evidence="5">
    <location>
        <begin position="178"/>
        <end position="198"/>
    </location>
</feature>
<evidence type="ECO:0000256" key="5">
    <source>
        <dbReference type="SAM" id="Phobius"/>
    </source>
</evidence>
<protein>
    <recommendedName>
        <fullName evidence="8">Prenyltransferase</fullName>
    </recommendedName>
</protein>
<feature type="transmembrane region" description="Helical" evidence="5">
    <location>
        <begin position="21"/>
        <end position="40"/>
    </location>
</feature>
<dbReference type="InterPro" id="IPR044878">
    <property type="entry name" value="UbiA_sf"/>
</dbReference>
<evidence type="ECO:0000313" key="7">
    <source>
        <dbReference type="Proteomes" id="UP000268469"/>
    </source>
</evidence>
<evidence type="ECO:0008006" key="8">
    <source>
        <dbReference type="Google" id="ProtNLM"/>
    </source>
</evidence>
<dbReference type="Gene3D" id="1.10.357.140">
    <property type="entry name" value="UbiA prenyltransferase"/>
    <property type="match status" value="1"/>
</dbReference>
<gene>
    <name evidence="6" type="ORF">DRP53_09020</name>
</gene>
<comment type="caution">
    <text evidence="6">The sequence shown here is derived from an EMBL/GenBank/DDBJ whole genome shotgun (WGS) entry which is preliminary data.</text>
</comment>
<keyword evidence="4 5" id="KW-0472">Membrane</keyword>
<comment type="subcellular location">
    <subcellularLocation>
        <location evidence="1">Membrane</location>
        <topology evidence="1">Multi-pass membrane protein</topology>
    </subcellularLocation>
</comment>
<feature type="transmembrane region" description="Helical" evidence="5">
    <location>
        <begin position="276"/>
        <end position="300"/>
    </location>
</feature>
<evidence type="ECO:0000256" key="2">
    <source>
        <dbReference type="ARBA" id="ARBA00022692"/>
    </source>
</evidence>
<feature type="transmembrane region" description="Helical" evidence="5">
    <location>
        <begin position="148"/>
        <end position="166"/>
    </location>
</feature>
<dbReference type="EMBL" id="QNBE01000102">
    <property type="protein sequence ID" value="RKX69162.1"/>
    <property type="molecule type" value="Genomic_DNA"/>
</dbReference>
<dbReference type="GO" id="GO:0016765">
    <property type="term" value="F:transferase activity, transferring alkyl or aryl (other than methyl) groups"/>
    <property type="evidence" value="ECO:0007669"/>
    <property type="project" value="InterPro"/>
</dbReference>
<organism evidence="6 7">
    <name type="scientific">candidate division WOR-3 bacterium</name>
    <dbReference type="NCBI Taxonomy" id="2052148"/>
    <lineage>
        <taxon>Bacteria</taxon>
        <taxon>Bacteria division WOR-3</taxon>
    </lineage>
</organism>
<dbReference type="AlphaFoldDB" id="A0A660SF43"/>
<evidence type="ECO:0000256" key="3">
    <source>
        <dbReference type="ARBA" id="ARBA00022989"/>
    </source>
</evidence>
<dbReference type="PANTHER" id="PTHR42723">
    <property type="entry name" value="CHLOROPHYLL SYNTHASE"/>
    <property type="match status" value="1"/>
</dbReference>
<dbReference type="Pfam" id="PF01040">
    <property type="entry name" value="UbiA"/>
    <property type="match status" value="1"/>
</dbReference>
<keyword evidence="2 5" id="KW-0812">Transmembrane</keyword>
<feature type="transmembrane region" description="Helical" evidence="5">
    <location>
        <begin position="52"/>
        <end position="73"/>
    </location>
</feature>
<dbReference type="GO" id="GO:0016020">
    <property type="term" value="C:membrane"/>
    <property type="evidence" value="ECO:0007669"/>
    <property type="project" value="UniProtKB-SubCell"/>
</dbReference>
<evidence type="ECO:0000256" key="1">
    <source>
        <dbReference type="ARBA" id="ARBA00004141"/>
    </source>
</evidence>
<dbReference type="InterPro" id="IPR000537">
    <property type="entry name" value="UbiA_prenyltransferase"/>
</dbReference>
<dbReference type="InterPro" id="IPR050475">
    <property type="entry name" value="Prenyltransferase_related"/>
</dbReference>
<name>A0A660SF43_UNCW3</name>
<sequence length="309" mass="34362">MCLHPVHQGGKGRKAILLIDALFLLRPSILIPCWTIFIIGHFHSGGGYGHKFFSALLGFTLLMGGVYILNQIFDRESDRINNKLFLLSLGIFPIWLAVLEVVLVWGISLYLIRGLSPSFFHFYLLAWALGLLYTTPPIKLKGRPILDLLANMVGYGTLAFLLGGLSEKGFTLDLIRWSLPYAFAVGGVFVNTTIVDIAGDRRTGDRTTAILLGSENSRYLALILIGIGLSLALINHDPIATIAIAISLPLFVLAIIKRNDRYDIISFRLPPFILSLGAGIIFPPYLLFLAVVIVSMRIYYKRRFNLIFP</sequence>
<dbReference type="Proteomes" id="UP000268469">
    <property type="component" value="Unassembled WGS sequence"/>
</dbReference>
<feature type="transmembrane region" description="Helical" evidence="5">
    <location>
        <begin position="219"/>
        <end position="234"/>
    </location>
</feature>
<feature type="transmembrane region" description="Helical" evidence="5">
    <location>
        <begin position="85"/>
        <end position="112"/>
    </location>
</feature>
<accession>A0A660SF43</accession>
<dbReference type="PANTHER" id="PTHR42723:SF1">
    <property type="entry name" value="CHLOROPHYLL SYNTHASE, CHLOROPLASTIC"/>
    <property type="match status" value="1"/>
</dbReference>
<evidence type="ECO:0000256" key="4">
    <source>
        <dbReference type="ARBA" id="ARBA00023136"/>
    </source>
</evidence>
<keyword evidence="3 5" id="KW-1133">Transmembrane helix</keyword>